<name>A0A6L9MEC8_9HYPH</name>
<dbReference type="Pfam" id="PF01451">
    <property type="entry name" value="LMWPc"/>
    <property type="match status" value="1"/>
</dbReference>
<comment type="caution">
    <text evidence="3">The sequence shown here is derived from an EMBL/GenBank/DDBJ whole genome shotgun (WGS) entry which is preliminary data.</text>
</comment>
<dbReference type="SMART" id="SM00226">
    <property type="entry name" value="LMWPc"/>
    <property type="match status" value="1"/>
</dbReference>
<protein>
    <submittedName>
        <fullName evidence="3">Protein-tyrosine-phosphatase</fullName>
    </submittedName>
</protein>
<dbReference type="InterPro" id="IPR023485">
    <property type="entry name" value="Ptyr_pPase"/>
</dbReference>
<dbReference type="AlphaFoldDB" id="A0A6L9MEC8"/>
<dbReference type="Proteomes" id="UP000476332">
    <property type="component" value="Unassembled WGS sequence"/>
</dbReference>
<dbReference type="SUPFAM" id="SSF52788">
    <property type="entry name" value="Phosphotyrosine protein phosphatases I"/>
    <property type="match status" value="1"/>
</dbReference>
<reference evidence="3 4" key="1">
    <citation type="submission" date="2020-01" db="EMBL/GenBank/DDBJ databases">
        <title>Genomes of bacteria type strains.</title>
        <authorList>
            <person name="Chen J."/>
            <person name="Zhu S."/>
            <person name="Chen J."/>
        </authorList>
    </citation>
    <scope>NUCLEOTIDE SEQUENCE [LARGE SCALE GENOMIC DNA]</scope>
    <source>
        <strain evidence="3 4">KCTC 52919</strain>
    </source>
</reference>
<accession>A0A6L9MEC8</accession>
<keyword evidence="1" id="KW-0059">Arsenical resistance</keyword>
<gene>
    <name evidence="3" type="ORF">GTW51_05505</name>
</gene>
<dbReference type="PANTHER" id="PTHR43428:SF1">
    <property type="entry name" value="ARSENATE REDUCTASE"/>
    <property type="match status" value="1"/>
</dbReference>
<evidence type="ECO:0000259" key="2">
    <source>
        <dbReference type="SMART" id="SM00226"/>
    </source>
</evidence>
<evidence type="ECO:0000256" key="1">
    <source>
        <dbReference type="ARBA" id="ARBA00022849"/>
    </source>
</evidence>
<feature type="domain" description="Phosphotyrosine protein phosphatase I" evidence="2">
    <location>
        <begin position="12"/>
        <end position="147"/>
    </location>
</feature>
<dbReference type="PANTHER" id="PTHR43428">
    <property type="entry name" value="ARSENATE REDUCTASE"/>
    <property type="match status" value="1"/>
</dbReference>
<sequence>MSEPADSKPLPSSVLFVCGMNAIRSPMAEALARSILPASVYIASAGVRSGQRDPFVDIVLSEQGLDLGERRPQRFEDLEDSYFDLIVTMAPEAHHVALDATGTSSVDVEFWPMPDPSAATGSREQILDAYRDVRRRIEERIRQRLLPPGA</sequence>
<keyword evidence="4" id="KW-1185">Reference proteome</keyword>
<evidence type="ECO:0000313" key="4">
    <source>
        <dbReference type="Proteomes" id="UP000476332"/>
    </source>
</evidence>
<dbReference type="InterPro" id="IPR036196">
    <property type="entry name" value="Ptyr_pPase_sf"/>
</dbReference>
<evidence type="ECO:0000313" key="3">
    <source>
        <dbReference type="EMBL" id="NDV86155.1"/>
    </source>
</evidence>
<proteinExistence type="predicted"/>
<organism evidence="3 4">
    <name type="scientific">Aurantimonas aggregata</name>
    <dbReference type="NCBI Taxonomy" id="2047720"/>
    <lineage>
        <taxon>Bacteria</taxon>
        <taxon>Pseudomonadati</taxon>
        <taxon>Pseudomonadota</taxon>
        <taxon>Alphaproteobacteria</taxon>
        <taxon>Hyphomicrobiales</taxon>
        <taxon>Aurantimonadaceae</taxon>
        <taxon>Aurantimonas</taxon>
    </lineage>
</organism>
<dbReference type="Gene3D" id="3.40.50.2300">
    <property type="match status" value="1"/>
</dbReference>
<dbReference type="RefSeq" id="WP_163042895.1">
    <property type="nucleotide sequence ID" value="NZ_JAAAMJ010000002.1"/>
</dbReference>
<dbReference type="GO" id="GO:0046685">
    <property type="term" value="P:response to arsenic-containing substance"/>
    <property type="evidence" value="ECO:0007669"/>
    <property type="project" value="UniProtKB-KW"/>
</dbReference>
<dbReference type="EMBL" id="JAAAMJ010000002">
    <property type="protein sequence ID" value="NDV86155.1"/>
    <property type="molecule type" value="Genomic_DNA"/>
</dbReference>